<feature type="domain" description="SH3b" evidence="1">
    <location>
        <begin position="119"/>
        <end position="172"/>
    </location>
</feature>
<accession>A0A497VRS9</accession>
<dbReference type="InterPro" id="IPR003646">
    <property type="entry name" value="SH3-like_bac-type"/>
</dbReference>
<dbReference type="RefSeq" id="WP_121026897.1">
    <property type="nucleotide sequence ID" value="NZ_RCCE01000006.1"/>
</dbReference>
<comment type="caution">
    <text evidence="2">The sequence shown here is derived from an EMBL/GenBank/DDBJ whole genome shotgun (WGS) entry which is preliminary data.</text>
</comment>
<evidence type="ECO:0000259" key="1">
    <source>
        <dbReference type="Pfam" id="PF08239"/>
    </source>
</evidence>
<organism evidence="2 3">
    <name type="scientific">Litoreibacter meonggei</name>
    <dbReference type="NCBI Taxonomy" id="1049199"/>
    <lineage>
        <taxon>Bacteria</taxon>
        <taxon>Pseudomonadati</taxon>
        <taxon>Pseudomonadota</taxon>
        <taxon>Alphaproteobacteria</taxon>
        <taxon>Rhodobacterales</taxon>
        <taxon>Roseobacteraceae</taxon>
        <taxon>Litoreibacter</taxon>
    </lineage>
</organism>
<gene>
    <name evidence="2" type="ORF">BCF46_3350</name>
</gene>
<keyword evidence="3" id="KW-1185">Reference proteome</keyword>
<dbReference type="Pfam" id="PF08239">
    <property type="entry name" value="SH3_3"/>
    <property type="match status" value="1"/>
</dbReference>
<protein>
    <submittedName>
        <fullName evidence="2">SH3 domain-containing protein</fullName>
    </submittedName>
</protein>
<dbReference type="Gene3D" id="2.30.30.40">
    <property type="entry name" value="SH3 Domains"/>
    <property type="match status" value="1"/>
</dbReference>
<dbReference type="OrthoDB" id="7433551at2"/>
<reference evidence="2 3" key="1">
    <citation type="submission" date="2018-10" db="EMBL/GenBank/DDBJ databases">
        <title>Genomic Encyclopedia of Archaeal and Bacterial Type Strains, Phase II (KMG-II): from individual species to whole genera.</title>
        <authorList>
            <person name="Goeker M."/>
        </authorList>
    </citation>
    <scope>NUCLEOTIDE SEQUENCE [LARGE SCALE GENOMIC DNA]</scope>
    <source>
        <strain evidence="2 3">DSM 29466</strain>
    </source>
</reference>
<dbReference type="Proteomes" id="UP000269157">
    <property type="component" value="Unassembled WGS sequence"/>
</dbReference>
<sequence>MFKWVVGLCATMYLILITVGEPTGEELALRKIISEQEVTRATSTKLDTPVIQVSADIDPPEMPVSAAVTPAIIEIESAALVSTPPDATAPAAVELVTTQEITSVTPEVKTVIRRVTGKRVNLRTRPSTTAEILGRTVRGDSAEIIEMLPSGWAKVYILEAGIEAYMSAKFLSDAG</sequence>
<proteinExistence type="predicted"/>
<evidence type="ECO:0000313" key="2">
    <source>
        <dbReference type="EMBL" id="RLJ40779.1"/>
    </source>
</evidence>
<dbReference type="EMBL" id="RCCE01000006">
    <property type="protein sequence ID" value="RLJ40779.1"/>
    <property type="molecule type" value="Genomic_DNA"/>
</dbReference>
<dbReference type="AlphaFoldDB" id="A0A497VRS9"/>
<evidence type="ECO:0000313" key="3">
    <source>
        <dbReference type="Proteomes" id="UP000269157"/>
    </source>
</evidence>
<name>A0A497VRS9_9RHOB</name>